<dbReference type="GO" id="GO:0005886">
    <property type="term" value="C:plasma membrane"/>
    <property type="evidence" value="ECO:0007669"/>
    <property type="project" value="UniProtKB-SubCell"/>
</dbReference>
<dbReference type="EMBL" id="QUWV01000149">
    <property type="protein sequence ID" value="RFD18859.1"/>
    <property type="molecule type" value="Genomic_DNA"/>
</dbReference>
<keyword evidence="2" id="KW-0564">Palmitate</keyword>
<dbReference type="AlphaFoldDB" id="A0A371YX94"/>
<proteinExistence type="inferred from homology"/>
<gene>
    <name evidence="3" type="ORF">DY926_14450</name>
</gene>
<dbReference type="NCBIfam" id="TIGR01845">
    <property type="entry name" value="outer_NodT"/>
    <property type="match status" value="1"/>
</dbReference>
<comment type="similarity">
    <text evidence="1 2">Belongs to the outer membrane factor (OMF) (TC 1.B.17) family.</text>
</comment>
<dbReference type="InterPro" id="IPR010131">
    <property type="entry name" value="MdtP/NodT-like"/>
</dbReference>
<dbReference type="Gene3D" id="2.20.200.10">
    <property type="entry name" value="Outer membrane efflux proteins (OEP)"/>
    <property type="match status" value="1"/>
</dbReference>
<keyword evidence="2" id="KW-0812">Transmembrane</keyword>
<evidence type="ECO:0000313" key="3">
    <source>
        <dbReference type="EMBL" id="RFD18859.1"/>
    </source>
</evidence>
<dbReference type="SUPFAM" id="SSF56954">
    <property type="entry name" value="Outer membrane efflux proteins (OEP)"/>
    <property type="match status" value="1"/>
</dbReference>
<dbReference type="Proteomes" id="UP000262371">
    <property type="component" value="Unassembled WGS sequence"/>
</dbReference>
<organism evidence="3 4">
    <name type="scientific">Komagataeibacter melaceti</name>
    <dbReference type="NCBI Taxonomy" id="2766577"/>
    <lineage>
        <taxon>Bacteria</taxon>
        <taxon>Pseudomonadati</taxon>
        <taxon>Pseudomonadota</taxon>
        <taxon>Alphaproteobacteria</taxon>
        <taxon>Acetobacterales</taxon>
        <taxon>Acetobacteraceae</taxon>
        <taxon>Komagataeibacter</taxon>
    </lineage>
</organism>
<dbReference type="GO" id="GO:0015562">
    <property type="term" value="F:efflux transmembrane transporter activity"/>
    <property type="evidence" value="ECO:0007669"/>
    <property type="project" value="InterPro"/>
</dbReference>
<dbReference type="Pfam" id="PF02321">
    <property type="entry name" value="OEP"/>
    <property type="match status" value="2"/>
</dbReference>
<protein>
    <submittedName>
        <fullName evidence="3">Efflux transporter outer membrane subunit</fullName>
    </submittedName>
</protein>
<keyword evidence="2" id="KW-1134">Transmembrane beta strand</keyword>
<comment type="caution">
    <text evidence="3">The sequence shown here is derived from an EMBL/GenBank/DDBJ whole genome shotgun (WGS) entry which is preliminary data.</text>
</comment>
<accession>A0A371YX94</accession>
<dbReference type="RefSeq" id="WP_116704006.1">
    <property type="nucleotide sequence ID" value="NZ_QUWV01000149.1"/>
</dbReference>
<dbReference type="PANTHER" id="PTHR30203:SF25">
    <property type="entry name" value="OUTER MEMBRANE PROTEIN-RELATED"/>
    <property type="match status" value="1"/>
</dbReference>
<evidence type="ECO:0000313" key="4">
    <source>
        <dbReference type="Proteomes" id="UP000262371"/>
    </source>
</evidence>
<evidence type="ECO:0000256" key="1">
    <source>
        <dbReference type="ARBA" id="ARBA00007613"/>
    </source>
</evidence>
<keyword evidence="2" id="KW-0472">Membrane</keyword>
<dbReference type="OrthoDB" id="9783100at2"/>
<name>A0A371YX94_9PROT</name>
<dbReference type="InterPro" id="IPR003423">
    <property type="entry name" value="OMP_efflux"/>
</dbReference>
<reference evidence="3 4" key="1">
    <citation type="submission" date="2018-08" db="EMBL/GenBank/DDBJ databases">
        <title>Komagataeibacter sp. AV 382.</title>
        <authorList>
            <person name="Skraban J."/>
            <person name="Trcek J."/>
        </authorList>
    </citation>
    <scope>NUCLEOTIDE SEQUENCE [LARGE SCALE GENOMIC DNA]</scope>
    <source>
        <strain evidence="3 4">AV 382</strain>
    </source>
</reference>
<sequence length="519" mass="56037">MPGSNPPARGGLRALLCLGMVAGLATTGCTVGPTYHRKPQPAPAAWHDSLPPASAHVVDTTISAEWWTIFNDPTLTALEAEVARDNLDLKAASWRFAQSMAERRIASSAQFPHAEANASYARERASTNGILGLLGTMESREAGTVASGTQGFGPTALPGSVGNPSFNLPQYGMNASWEVDLWGHVRRQVEAATAAMRATEDMRRGLLVSLMAEAAQDYLDLRGVQARIVIVQRNIELAAHTLRLTTRRLEEGAATRMDVADASGQYEEFRSRLPVLQDQETHLINALSFLVAREPGALKQALGQGTDVPPVPDEIPAGLPSALAERRPDIRMAEERLHAATASIGVAIADFFPRVTLSGSLDVQALQFSGLGSWASRQYGFGPTATFPIFEGGRLTGQLRLRKAQQKEAAIALQRTVLKAWQEIDDAMADLSSAQNQRDRLAAAVAQNQLAVTTAQRQYTEGSAAFLNVLEMQDRLLDTQSRLIVANVAVSTAVTHLYRALGGGWESRYPLPPARKKKH</sequence>
<comment type="subcellular location">
    <subcellularLocation>
        <location evidence="2">Cell membrane</location>
        <topology evidence="2">Lipid-anchor</topology>
    </subcellularLocation>
</comment>
<keyword evidence="2" id="KW-0449">Lipoprotein</keyword>
<keyword evidence="4" id="KW-1185">Reference proteome</keyword>
<dbReference type="PANTHER" id="PTHR30203">
    <property type="entry name" value="OUTER MEMBRANE CATION EFFLUX PROTEIN"/>
    <property type="match status" value="1"/>
</dbReference>
<dbReference type="Gene3D" id="1.20.1600.10">
    <property type="entry name" value="Outer membrane efflux proteins (OEP)"/>
    <property type="match status" value="1"/>
</dbReference>
<evidence type="ECO:0000256" key="2">
    <source>
        <dbReference type="RuleBase" id="RU362097"/>
    </source>
</evidence>